<keyword evidence="2" id="KW-1185">Reference proteome</keyword>
<proteinExistence type="predicted"/>
<accession>A0ACB7FMM9</accession>
<dbReference type="EMBL" id="JAENJO010000005">
    <property type="protein sequence ID" value="KAG8202669.1"/>
    <property type="molecule type" value="Genomic_DNA"/>
</dbReference>
<comment type="caution">
    <text evidence="1">The sequence shown here is derived from an EMBL/GenBank/DDBJ whole genome shotgun (WGS) entry which is preliminary data.</text>
</comment>
<organism evidence="1 2">
    <name type="scientific">Candida africana</name>
    <dbReference type="NCBI Taxonomy" id="241526"/>
    <lineage>
        <taxon>Eukaryota</taxon>
        <taxon>Fungi</taxon>
        <taxon>Dikarya</taxon>
        <taxon>Ascomycota</taxon>
        <taxon>Saccharomycotina</taxon>
        <taxon>Pichiomycetes</taxon>
        <taxon>Debaryomycetaceae</taxon>
        <taxon>Candida/Lodderomyces clade</taxon>
        <taxon>Candida</taxon>
    </lineage>
</organism>
<name>A0ACB7FMM9_9ASCO</name>
<feature type="non-terminal residue" evidence="1">
    <location>
        <position position="1"/>
    </location>
</feature>
<evidence type="ECO:0000313" key="1">
    <source>
        <dbReference type="EMBL" id="KAG8202669.1"/>
    </source>
</evidence>
<reference evidence="1" key="1">
    <citation type="submission" date="2020-12" db="EMBL/GenBank/DDBJ databases">
        <title>Draft Genome of Candida africana.</title>
        <authorList>
            <person name="Ayanbimpe G.M."/>
            <person name="Enweani I.B."/>
            <person name="Aguiyi J.C."/>
            <person name="Nnadi U.P."/>
            <person name="Izam Y."/>
            <person name="Ubani A."/>
            <person name="Ngene A.C."/>
        </authorList>
    </citation>
    <scope>NUCLEOTIDE SEQUENCE</scope>
    <source>
        <strain evidence="1">CEC4854</strain>
    </source>
</reference>
<evidence type="ECO:0000313" key="2">
    <source>
        <dbReference type="Proteomes" id="UP000742417"/>
    </source>
</evidence>
<dbReference type="Proteomes" id="UP000742417">
    <property type="component" value="Unassembled WGS sequence"/>
</dbReference>
<protein>
    <submittedName>
        <fullName evidence="1">NUF2</fullName>
    </submittedName>
</protein>
<gene>
    <name evidence="1" type="primary">NUF2</name>
    <name evidence="1" type="ORF">GWM34_02300</name>
</gene>
<sequence>MSRQSFYADPSSAGRQMKYRKDLFLLLDTREITACLLECEFNVTQELIVKPTADFVTNLFEQFLDTFMGIPLGTIRKKARKMSRINPLESDQANGKPQQSPEEEFNDNQENDKTKDTFLALQLLTLHRYLAIFFSTCGINDFVLTDIARPDGYRIRRILSAVINFIRFREDQSPKFDHLANECEATADKVSEVQAENSATMQKINAIKEKLEMDSENDESNRKNLQYINSYNRKLETKLRELKVMQERLTKEHDDYKQEKALLAKKLYDINFLYNETQEQVANLTKYAETDLSILVKITEDLSNDLSSMQTNYKNLEKSYQNMGITIDSIQVNEINLKDLLKLAEDITRNVEKRQIEGKILKDNQDNLDELTRKQMELEGQILIVQNQLNKLNKKYQDLIVQADKKESAVKLKLEETKQEFNDILSEKEKHNEEHKRIMDQIVKIQQETTAIQDAFVKESKEVELKLINLMSIIKRYMSDLRNNI</sequence>